<dbReference type="AlphaFoldDB" id="A0A8H9HSH5"/>
<dbReference type="EMBL" id="BMSC01000016">
    <property type="protein sequence ID" value="GGU85293.1"/>
    <property type="molecule type" value="Genomic_DNA"/>
</dbReference>
<reference evidence="1" key="1">
    <citation type="journal article" date="2014" name="Int. J. Syst. Evol. Microbiol.">
        <title>Complete genome sequence of Corynebacterium casei LMG S-19264T (=DSM 44701T), isolated from a smear-ripened cheese.</title>
        <authorList>
            <consortium name="US DOE Joint Genome Institute (JGI-PGF)"/>
            <person name="Walter F."/>
            <person name="Albersmeier A."/>
            <person name="Kalinowski J."/>
            <person name="Ruckert C."/>
        </authorList>
    </citation>
    <scope>NUCLEOTIDE SEQUENCE</scope>
    <source>
        <strain evidence="1">JCM 4136</strain>
    </source>
</reference>
<dbReference type="Proteomes" id="UP000660975">
    <property type="component" value="Unassembled WGS sequence"/>
</dbReference>
<name>A0A8H9HSH5_9ACTN</name>
<comment type="caution">
    <text evidence="1">The sequence shown here is derived from an EMBL/GenBank/DDBJ whole genome shotgun (WGS) entry which is preliminary data.</text>
</comment>
<gene>
    <name evidence="1" type="ORF">GCM10010227_44540</name>
</gene>
<proteinExistence type="predicted"/>
<organism evidence="1 2">
    <name type="scientific">Streptomyces gougerotii</name>
    <dbReference type="NCBI Taxonomy" id="53448"/>
    <lineage>
        <taxon>Bacteria</taxon>
        <taxon>Bacillati</taxon>
        <taxon>Actinomycetota</taxon>
        <taxon>Actinomycetes</taxon>
        <taxon>Kitasatosporales</taxon>
        <taxon>Streptomycetaceae</taxon>
        <taxon>Streptomyces</taxon>
        <taxon>Streptomyces diastaticus group</taxon>
    </lineage>
</organism>
<sequence>MSKGGGPCVPRVSCLPSLSIRPAPWPAGPSVPVANLLPHRPVAPYCAGDLRKRARRWAPYGAGAHARRTARRGARACIGPRTRCAPSAGRVDAREATVS</sequence>
<evidence type="ECO:0000313" key="2">
    <source>
        <dbReference type="Proteomes" id="UP000660975"/>
    </source>
</evidence>
<protein>
    <submittedName>
        <fullName evidence="1">Uncharacterized protein</fullName>
    </submittedName>
</protein>
<accession>A0A8H9HSH5</accession>
<evidence type="ECO:0000313" key="1">
    <source>
        <dbReference type="EMBL" id="GGU85293.1"/>
    </source>
</evidence>
<reference evidence="1" key="2">
    <citation type="submission" date="2020-09" db="EMBL/GenBank/DDBJ databases">
        <authorList>
            <person name="Sun Q."/>
            <person name="Ohkuma M."/>
        </authorList>
    </citation>
    <scope>NUCLEOTIDE SEQUENCE</scope>
    <source>
        <strain evidence="1">JCM 4136</strain>
    </source>
</reference>